<organism evidence="1 2">
    <name type="scientific">Marasmius tenuissimus</name>
    <dbReference type="NCBI Taxonomy" id="585030"/>
    <lineage>
        <taxon>Eukaryota</taxon>
        <taxon>Fungi</taxon>
        <taxon>Dikarya</taxon>
        <taxon>Basidiomycota</taxon>
        <taxon>Agaricomycotina</taxon>
        <taxon>Agaricomycetes</taxon>
        <taxon>Agaricomycetidae</taxon>
        <taxon>Agaricales</taxon>
        <taxon>Marasmiineae</taxon>
        <taxon>Marasmiaceae</taxon>
        <taxon>Marasmius</taxon>
    </lineage>
</organism>
<proteinExistence type="predicted"/>
<accession>A0ABR2ZR83</accession>
<reference evidence="1 2" key="1">
    <citation type="submission" date="2024-05" db="EMBL/GenBank/DDBJ databases">
        <title>A draft genome resource for the thread blight pathogen Marasmius tenuissimus strain MS-2.</title>
        <authorList>
            <person name="Yulfo-Soto G.E."/>
            <person name="Baruah I.K."/>
            <person name="Amoako-Attah I."/>
            <person name="Bukari Y."/>
            <person name="Meinhardt L.W."/>
            <person name="Bailey B.A."/>
            <person name="Cohen S.P."/>
        </authorList>
    </citation>
    <scope>NUCLEOTIDE SEQUENCE [LARGE SCALE GENOMIC DNA]</scope>
    <source>
        <strain evidence="1 2">MS-2</strain>
    </source>
</reference>
<sequence>MLTLMPYVFLCRLDGGHDMEDPPSLQRVELVFSSTPNIAAMALELWLLAESLGHHIIPFFGDIAGSLVLECLKCKKVPSAHQHYDEVFSRWDVPAGLVRAVVREAIPKFIDTANLRIQVAMLATLPQNAPSRPGHPTFVEACILNHALRWLAYVIRRLASSRVYTHNEDIREDISYCLQDATRFLSCCFMTDCYSALEVLDLDILPSIFQHRDLIAEDHAKGSPRKLVEKFTQFLYLLSSRPYHRKLLVRVLRSMKKVEKMGIDAPTYLKGCGDLLDAWKTLCKDATVRWVLGTTGEGWYEVTIYPHDPVSASPDSKTPPQVQTMRLLSCRDLLLD</sequence>
<evidence type="ECO:0000313" key="2">
    <source>
        <dbReference type="Proteomes" id="UP001437256"/>
    </source>
</evidence>
<gene>
    <name evidence="1" type="ORF">AAF712_008913</name>
</gene>
<evidence type="ECO:0000313" key="1">
    <source>
        <dbReference type="EMBL" id="KAL0064191.1"/>
    </source>
</evidence>
<dbReference type="Proteomes" id="UP001437256">
    <property type="component" value="Unassembled WGS sequence"/>
</dbReference>
<dbReference type="EMBL" id="JBBXMP010000066">
    <property type="protein sequence ID" value="KAL0064191.1"/>
    <property type="molecule type" value="Genomic_DNA"/>
</dbReference>
<protein>
    <submittedName>
        <fullName evidence="1">Uncharacterized protein</fullName>
    </submittedName>
</protein>
<keyword evidence="2" id="KW-1185">Reference proteome</keyword>
<comment type="caution">
    <text evidence="1">The sequence shown here is derived from an EMBL/GenBank/DDBJ whole genome shotgun (WGS) entry which is preliminary data.</text>
</comment>
<name>A0ABR2ZR83_9AGAR</name>